<gene>
    <name evidence="1" type="ORF">HGA10_28510</name>
</gene>
<sequence length="243" mass="26987">MNIDGQAEFEHTGNTYLQVRDRLRVMCAQSYVHRYWFEESQGKHLNNPADLFDVLVERGYLEPLEGDRATGQVWAWDAGSGRFEEVVARLYRTSTKGHALANASAAKPVSRATADKALASFLQRVEHVATDPMNLYVVDRVVLFGSMLDPTRERLSDVDLAVSLARNDAVYEAAGHNVAGSVFLTEMNGGKHSSGYRGESGIRKFLKNRSRVLSLALLSEEGKIAGLPAATTPHRVIYERFTE</sequence>
<accession>A0A846WEN1</accession>
<keyword evidence="2" id="KW-1185">Reference proteome</keyword>
<protein>
    <submittedName>
        <fullName evidence="1">Uncharacterized protein</fullName>
    </submittedName>
</protein>
<evidence type="ECO:0000313" key="1">
    <source>
        <dbReference type="EMBL" id="NKX91233.1"/>
    </source>
</evidence>
<evidence type="ECO:0000313" key="2">
    <source>
        <dbReference type="Proteomes" id="UP000572007"/>
    </source>
</evidence>
<name>A0A846WEN1_9NOCA</name>
<dbReference type="RefSeq" id="WP_067641714.1">
    <property type="nucleotide sequence ID" value="NZ_JAAXOM010000010.1"/>
</dbReference>
<organism evidence="1 2">
    <name type="scientific">Nocardia coubleae</name>
    <dbReference type="NCBI Taxonomy" id="356147"/>
    <lineage>
        <taxon>Bacteria</taxon>
        <taxon>Bacillati</taxon>
        <taxon>Actinomycetota</taxon>
        <taxon>Actinomycetes</taxon>
        <taxon>Mycobacteriales</taxon>
        <taxon>Nocardiaceae</taxon>
        <taxon>Nocardia</taxon>
    </lineage>
</organism>
<reference evidence="1 2" key="1">
    <citation type="submission" date="2020-04" db="EMBL/GenBank/DDBJ databases">
        <title>MicrobeNet Type strains.</title>
        <authorList>
            <person name="Nicholson A.C."/>
        </authorList>
    </citation>
    <scope>NUCLEOTIDE SEQUENCE [LARGE SCALE GENOMIC DNA]</scope>
    <source>
        <strain evidence="1 2">DSM 44960</strain>
    </source>
</reference>
<dbReference type="AlphaFoldDB" id="A0A846WEN1"/>
<dbReference type="Proteomes" id="UP000572007">
    <property type="component" value="Unassembled WGS sequence"/>
</dbReference>
<proteinExistence type="predicted"/>
<dbReference type="EMBL" id="JAAXOM010000010">
    <property type="protein sequence ID" value="NKX91233.1"/>
    <property type="molecule type" value="Genomic_DNA"/>
</dbReference>
<comment type="caution">
    <text evidence="1">The sequence shown here is derived from an EMBL/GenBank/DDBJ whole genome shotgun (WGS) entry which is preliminary data.</text>
</comment>